<evidence type="ECO:0000313" key="4">
    <source>
        <dbReference type="EMBL" id="GAF79184.1"/>
    </source>
</evidence>
<proteinExistence type="predicted"/>
<dbReference type="InterPro" id="IPR012340">
    <property type="entry name" value="NA-bd_OB-fold"/>
</dbReference>
<evidence type="ECO:0000256" key="1">
    <source>
        <dbReference type="ARBA" id="ARBA00004496"/>
    </source>
</evidence>
<evidence type="ECO:0000256" key="2">
    <source>
        <dbReference type="ARBA" id="ARBA00022490"/>
    </source>
</evidence>
<dbReference type="InterPro" id="IPR050181">
    <property type="entry name" value="Cold_shock_domain"/>
</dbReference>
<evidence type="ECO:0000259" key="3">
    <source>
        <dbReference type="PROSITE" id="PS51857"/>
    </source>
</evidence>
<sequence length="65" mass="7681">MKGTIKRILYEKNFGFLSVEDEEKDIFFHRSGVKEDFNDLRDGEEVEFEIEDKERGPQATNIVKI</sequence>
<dbReference type="CDD" id="cd04458">
    <property type="entry name" value="CSP_CDS"/>
    <property type="match status" value="1"/>
</dbReference>
<dbReference type="InterPro" id="IPR011129">
    <property type="entry name" value="CSD"/>
</dbReference>
<protein>
    <recommendedName>
        <fullName evidence="3">CSD domain-containing protein</fullName>
    </recommendedName>
</protein>
<comment type="caution">
    <text evidence="4">The sequence shown here is derived from an EMBL/GenBank/DDBJ whole genome shotgun (WGS) entry which is preliminary data.</text>
</comment>
<dbReference type="PROSITE" id="PS51857">
    <property type="entry name" value="CSD_2"/>
    <property type="match status" value="1"/>
</dbReference>
<dbReference type="SUPFAM" id="SSF50249">
    <property type="entry name" value="Nucleic acid-binding proteins"/>
    <property type="match status" value="1"/>
</dbReference>
<accession>X0SDV2</accession>
<organism evidence="4">
    <name type="scientific">marine sediment metagenome</name>
    <dbReference type="NCBI Taxonomy" id="412755"/>
    <lineage>
        <taxon>unclassified sequences</taxon>
        <taxon>metagenomes</taxon>
        <taxon>ecological metagenomes</taxon>
    </lineage>
</organism>
<feature type="domain" description="CSD" evidence="3">
    <location>
        <begin position="1"/>
        <end position="64"/>
    </location>
</feature>
<dbReference type="PRINTS" id="PR00050">
    <property type="entry name" value="COLDSHOCK"/>
</dbReference>
<dbReference type="Pfam" id="PF00313">
    <property type="entry name" value="CSD"/>
    <property type="match status" value="1"/>
</dbReference>
<dbReference type="SMART" id="SM00357">
    <property type="entry name" value="CSP"/>
    <property type="match status" value="1"/>
</dbReference>
<dbReference type="PANTHER" id="PTHR11544">
    <property type="entry name" value="COLD SHOCK DOMAIN CONTAINING PROTEINS"/>
    <property type="match status" value="1"/>
</dbReference>
<dbReference type="InterPro" id="IPR002059">
    <property type="entry name" value="CSP_DNA-bd"/>
</dbReference>
<gene>
    <name evidence="4" type="ORF">S01H1_01319</name>
</gene>
<dbReference type="InterPro" id="IPR012156">
    <property type="entry name" value="Cold_shock_CspA"/>
</dbReference>
<dbReference type="PIRSF" id="PIRSF002599">
    <property type="entry name" value="Cold_shock_A"/>
    <property type="match status" value="1"/>
</dbReference>
<name>X0SDV2_9ZZZZ</name>
<dbReference type="AlphaFoldDB" id="X0SDV2"/>
<keyword evidence="2" id="KW-0963">Cytoplasm</keyword>
<dbReference type="EMBL" id="BARS01000557">
    <property type="protein sequence ID" value="GAF79184.1"/>
    <property type="molecule type" value="Genomic_DNA"/>
</dbReference>
<dbReference type="InterPro" id="IPR019844">
    <property type="entry name" value="CSD_CS"/>
</dbReference>
<dbReference type="PROSITE" id="PS00352">
    <property type="entry name" value="CSD_1"/>
    <property type="match status" value="1"/>
</dbReference>
<dbReference type="Gene3D" id="2.40.50.140">
    <property type="entry name" value="Nucleic acid-binding proteins"/>
    <property type="match status" value="1"/>
</dbReference>
<dbReference type="GO" id="GO:0005737">
    <property type="term" value="C:cytoplasm"/>
    <property type="evidence" value="ECO:0007669"/>
    <property type="project" value="UniProtKB-SubCell"/>
</dbReference>
<dbReference type="GO" id="GO:0003676">
    <property type="term" value="F:nucleic acid binding"/>
    <property type="evidence" value="ECO:0007669"/>
    <property type="project" value="InterPro"/>
</dbReference>
<reference evidence="4" key="1">
    <citation type="journal article" date="2014" name="Front. Microbiol.">
        <title>High frequency of phylogenetically diverse reductive dehalogenase-homologous genes in deep subseafloor sedimentary metagenomes.</title>
        <authorList>
            <person name="Kawai M."/>
            <person name="Futagami T."/>
            <person name="Toyoda A."/>
            <person name="Takaki Y."/>
            <person name="Nishi S."/>
            <person name="Hori S."/>
            <person name="Arai W."/>
            <person name="Tsubouchi T."/>
            <person name="Morono Y."/>
            <person name="Uchiyama I."/>
            <person name="Ito T."/>
            <person name="Fujiyama A."/>
            <person name="Inagaki F."/>
            <person name="Takami H."/>
        </authorList>
    </citation>
    <scope>NUCLEOTIDE SEQUENCE</scope>
    <source>
        <strain evidence="4">Expedition CK06-06</strain>
    </source>
</reference>
<comment type="subcellular location">
    <subcellularLocation>
        <location evidence="1">Cytoplasm</location>
    </subcellularLocation>
</comment>